<evidence type="ECO:0000313" key="2">
    <source>
        <dbReference type="Proteomes" id="UP000765507"/>
    </source>
</evidence>
<dbReference type="OrthoDB" id="44277at2759"/>
<gene>
    <name evidence="1" type="ORF">G0U57_015936</name>
</gene>
<organism evidence="1 2">
    <name type="scientific">Chelydra serpentina</name>
    <name type="common">Snapping turtle</name>
    <name type="synonym">Testudo serpentina</name>
    <dbReference type="NCBI Taxonomy" id="8475"/>
    <lineage>
        <taxon>Eukaryota</taxon>
        <taxon>Metazoa</taxon>
        <taxon>Chordata</taxon>
        <taxon>Craniata</taxon>
        <taxon>Vertebrata</taxon>
        <taxon>Euteleostomi</taxon>
        <taxon>Archelosauria</taxon>
        <taxon>Testudinata</taxon>
        <taxon>Testudines</taxon>
        <taxon>Cryptodira</taxon>
        <taxon>Durocryptodira</taxon>
        <taxon>Americhelydia</taxon>
        <taxon>Chelydroidea</taxon>
        <taxon>Chelydridae</taxon>
        <taxon>Chelydra</taxon>
    </lineage>
</organism>
<evidence type="ECO:0000313" key="1">
    <source>
        <dbReference type="EMBL" id="KAG6940533.1"/>
    </source>
</evidence>
<accession>A0A8T1TI89</accession>
<sequence length="106" mass="12434">IDAKVPIIPMFTQNLREGYRTLGKIWSFRWLYEYSRLPIVPLYGGFPVKFRTYIGDPIPYDPNVTAEELAEKAKTAIQSLRDRHQKTPGNILRALLERFDKHQKDD</sequence>
<proteinExistence type="predicted"/>
<dbReference type="EMBL" id="JAHGAV010000004">
    <property type="protein sequence ID" value="KAG6940533.1"/>
    <property type="molecule type" value="Genomic_DNA"/>
</dbReference>
<protein>
    <submittedName>
        <fullName evidence="1">Transmembrane protein 68</fullName>
    </submittedName>
</protein>
<dbReference type="AlphaFoldDB" id="A0A8T1TI89"/>
<dbReference type="GO" id="GO:0016020">
    <property type="term" value="C:membrane"/>
    <property type="evidence" value="ECO:0007669"/>
    <property type="project" value="TreeGrafter"/>
</dbReference>
<dbReference type="PANTHER" id="PTHR22753:SF23">
    <property type="entry name" value="TRANSMEMBRANE PROTEIN 68"/>
    <property type="match status" value="1"/>
</dbReference>
<keyword evidence="1" id="KW-0472">Membrane</keyword>
<feature type="non-terminal residue" evidence="1">
    <location>
        <position position="106"/>
    </location>
</feature>
<comment type="caution">
    <text evidence="1">The sequence shown here is derived from an EMBL/GenBank/DDBJ whole genome shotgun (WGS) entry which is preliminary data.</text>
</comment>
<dbReference type="PANTHER" id="PTHR22753">
    <property type="entry name" value="TRANSMEMBRANE PROTEIN 68"/>
    <property type="match status" value="1"/>
</dbReference>
<keyword evidence="1" id="KW-0812">Transmembrane</keyword>
<name>A0A8T1TI89_CHESE</name>
<dbReference type="Proteomes" id="UP000765507">
    <property type="component" value="Unassembled WGS sequence"/>
</dbReference>
<keyword evidence="2" id="KW-1185">Reference proteome</keyword>
<reference evidence="1 2" key="1">
    <citation type="journal article" date="2020" name="G3 (Bethesda)">
        <title>Draft Genome of the Common Snapping Turtle, Chelydra serpentina, a Model for Phenotypic Plasticity in Reptiles.</title>
        <authorList>
            <person name="Das D."/>
            <person name="Singh S.K."/>
            <person name="Bierstedt J."/>
            <person name="Erickson A."/>
            <person name="Galli G.L.J."/>
            <person name="Crossley D.A. 2nd"/>
            <person name="Rhen T."/>
        </authorList>
    </citation>
    <scope>NUCLEOTIDE SEQUENCE [LARGE SCALE GENOMIC DNA]</scope>
    <source>
        <strain evidence="1">KW</strain>
    </source>
</reference>